<accession>A0AAW0K0E4</accession>
<name>A0AAW0K0E4_QUESU</name>
<evidence type="ECO:0000313" key="3">
    <source>
        <dbReference type="Proteomes" id="UP000237347"/>
    </source>
</evidence>
<protein>
    <submittedName>
        <fullName evidence="2">Uncharacterized protein</fullName>
    </submittedName>
</protein>
<dbReference type="Proteomes" id="UP000237347">
    <property type="component" value="Unassembled WGS sequence"/>
</dbReference>
<evidence type="ECO:0000313" key="2">
    <source>
        <dbReference type="EMBL" id="KAK7832623.1"/>
    </source>
</evidence>
<feature type="transmembrane region" description="Helical" evidence="1">
    <location>
        <begin position="146"/>
        <end position="168"/>
    </location>
</feature>
<proteinExistence type="predicted"/>
<keyword evidence="1" id="KW-0472">Membrane</keyword>
<dbReference type="AlphaFoldDB" id="A0AAW0K0E4"/>
<sequence>MNSWLKLTSLLLSARGEALNAKPPAKRESSETYVDAFALPHPLPKKVRSSVVASLRVLPCIVLALRTMKDDALAPINCAVSMRPLPGPEVSDNQVQVTLSMGIEALVDATVEPDSQIEPMSTCLDSLTLISNGEHIEASLGRHNDFIGQLTVSLIIVYPLLRILVAVLMDMQEIQRREDSIGIYCTSDFRIGNRARDTEVRDGLVTKKSFRCRYLG</sequence>
<reference evidence="2 3" key="1">
    <citation type="journal article" date="2018" name="Sci. Data">
        <title>The draft genome sequence of cork oak.</title>
        <authorList>
            <person name="Ramos A.M."/>
            <person name="Usie A."/>
            <person name="Barbosa P."/>
            <person name="Barros P.M."/>
            <person name="Capote T."/>
            <person name="Chaves I."/>
            <person name="Simoes F."/>
            <person name="Abreu I."/>
            <person name="Carrasquinho I."/>
            <person name="Faro C."/>
            <person name="Guimaraes J.B."/>
            <person name="Mendonca D."/>
            <person name="Nobrega F."/>
            <person name="Rodrigues L."/>
            <person name="Saibo N.J.M."/>
            <person name="Varela M.C."/>
            <person name="Egas C."/>
            <person name="Matos J."/>
            <person name="Miguel C.M."/>
            <person name="Oliveira M.M."/>
            <person name="Ricardo C.P."/>
            <person name="Goncalves S."/>
        </authorList>
    </citation>
    <scope>NUCLEOTIDE SEQUENCE [LARGE SCALE GENOMIC DNA]</scope>
    <source>
        <strain evidence="3">cv. HL8</strain>
    </source>
</reference>
<keyword evidence="3" id="KW-1185">Reference proteome</keyword>
<keyword evidence="1" id="KW-0812">Transmembrane</keyword>
<keyword evidence="1" id="KW-1133">Transmembrane helix</keyword>
<comment type="caution">
    <text evidence="2">The sequence shown here is derived from an EMBL/GenBank/DDBJ whole genome shotgun (WGS) entry which is preliminary data.</text>
</comment>
<gene>
    <name evidence="2" type="ORF">CFP56_026243</name>
</gene>
<evidence type="ECO:0000256" key="1">
    <source>
        <dbReference type="SAM" id="Phobius"/>
    </source>
</evidence>
<dbReference type="EMBL" id="PKMF04000420">
    <property type="protein sequence ID" value="KAK7832623.1"/>
    <property type="molecule type" value="Genomic_DNA"/>
</dbReference>
<organism evidence="2 3">
    <name type="scientific">Quercus suber</name>
    <name type="common">Cork oak</name>
    <dbReference type="NCBI Taxonomy" id="58331"/>
    <lineage>
        <taxon>Eukaryota</taxon>
        <taxon>Viridiplantae</taxon>
        <taxon>Streptophyta</taxon>
        <taxon>Embryophyta</taxon>
        <taxon>Tracheophyta</taxon>
        <taxon>Spermatophyta</taxon>
        <taxon>Magnoliopsida</taxon>
        <taxon>eudicotyledons</taxon>
        <taxon>Gunneridae</taxon>
        <taxon>Pentapetalae</taxon>
        <taxon>rosids</taxon>
        <taxon>fabids</taxon>
        <taxon>Fagales</taxon>
        <taxon>Fagaceae</taxon>
        <taxon>Quercus</taxon>
    </lineage>
</organism>